<dbReference type="GO" id="GO:0035091">
    <property type="term" value="F:phosphatidylinositol binding"/>
    <property type="evidence" value="ECO:0007669"/>
    <property type="project" value="TreeGrafter"/>
</dbReference>
<dbReference type="GO" id="GO:0045494">
    <property type="term" value="P:photoreceptor cell maintenance"/>
    <property type="evidence" value="ECO:0007669"/>
    <property type="project" value="TreeGrafter"/>
</dbReference>
<dbReference type="Gene3D" id="2.40.320.10">
    <property type="entry name" value="Hypothetical Protein Pfu-838710-001"/>
    <property type="match status" value="1"/>
</dbReference>
<dbReference type="OrthoDB" id="6375174at2759"/>
<name>A0A6G0YC38_APHCR</name>
<dbReference type="PANTHER" id="PTHR34932">
    <property type="entry name" value="TRPL TRANSLOCATION DEFECT PROTEIN 14"/>
    <property type="match status" value="1"/>
</dbReference>
<dbReference type="InterPro" id="IPR053227">
    <property type="entry name" value="TRPL-trafficking_regulator"/>
</dbReference>
<dbReference type="SUPFAM" id="SSF55154">
    <property type="entry name" value="CYTH-like phosphatases"/>
    <property type="match status" value="1"/>
</dbReference>
<dbReference type="GO" id="GO:0005525">
    <property type="term" value="F:GTP binding"/>
    <property type="evidence" value="ECO:0007669"/>
    <property type="project" value="TreeGrafter"/>
</dbReference>
<evidence type="ECO:0000313" key="2">
    <source>
        <dbReference type="Proteomes" id="UP000478052"/>
    </source>
</evidence>
<comment type="caution">
    <text evidence="1">The sequence shown here is derived from an EMBL/GenBank/DDBJ whole genome shotgun (WGS) entry which is preliminary data.</text>
</comment>
<evidence type="ECO:0000313" key="1">
    <source>
        <dbReference type="EMBL" id="KAF0752984.1"/>
    </source>
</evidence>
<accession>A0A6G0YC38</accession>
<dbReference type="InterPro" id="IPR033469">
    <property type="entry name" value="CYTH-like_dom_sf"/>
</dbReference>
<dbReference type="AlphaFoldDB" id="A0A6G0YC38"/>
<keyword evidence="2" id="KW-1185">Reference proteome</keyword>
<protein>
    <submittedName>
        <fullName evidence="1">TRPL translocation defect protein 14-like</fullName>
    </submittedName>
</protein>
<dbReference type="EMBL" id="VUJU01004870">
    <property type="protein sequence ID" value="KAF0752984.1"/>
    <property type="molecule type" value="Genomic_DNA"/>
</dbReference>
<dbReference type="PANTHER" id="PTHR34932:SF1">
    <property type="entry name" value="TRPL TRANSLOCATION DEFECT PROTEIN 14"/>
    <property type="match status" value="1"/>
</dbReference>
<reference evidence="1 2" key="1">
    <citation type="submission" date="2019-08" db="EMBL/GenBank/DDBJ databases">
        <title>Whole genome of Aphis craccivora.</title>
        <authorList>
            <person name="Voronova N.V."/>
            <person name="Shulinski R.S."/>
            <person name="Bandarenka Y.V."/>
            <person name="Zhorov D.G."/>
            <person name="Warner D."/>
        </authorList>
    </citation>
    <scope>NUCLEOTIDE SEQUENCE [LARGE SCALE GENOMIC DNA]</scope>
    <source>
        <strain evidence="1">180601</strain>
        <tissue evidence="1">Whole Body</tissue>
    </source>
</reference>
<dbReference type="GO" id="GO:0070300">
    <property type="term" value="F:phosphatidic acid binding"/>
    <property type="evidence" value="ECO:0007669"/>
    <property type="project" value="TreeGrafter"/>
</dbReference>
<organism evidence="1 2">
    <name type="scientific">Aphis craccivora</name>
    <name type="common">Cowpea aphid</name>
    <dbReference type="NCBI Taxonomy" id="307492"/>
    <lineage>
        <taxon>Eukaryota</taxon>
        <taxon>Metazoa</taxon>
        <taxon>Ecdysozoa</taxon>
        <taxon>Arthropoda</taxon>
        <taxon>Hexapoda</taxon>
        <taxon>Insecta</taxon>
        <taxon>Pterygota</taxon>
        <taxon>Neoptera</taxon>
        <taxon>Paraneoptera</taxon>
        <taxon>Hemiptera</taxon>
        <taxon>Sternorrhyncha</taxon>
        <taxon>Aphidomorpha</taxon>
        <taxon>Aphidoidea</taxon>
        <taxon>Aphididae</taxon>
        <taxon>Aphidini</taxon>
        <taxon>Aphis</taxon>
        <taxon>Aphis</taxon>
    </lineage>
</organism>
<proteinExistence type="predicted"/>
<gene>
    <name evidence="1" type="ORF">FWK35_00013751</name>
</gene>
<dbReference type="Proteomes" id="UP000478052">
    <property type="component" value="Unassembled WGS sequence"/>
</dbReference>
<sequence length="248" mass="29919">MLVSIDSAVFHWNHLFLPVLQDLYRRNYDNFYLLAKNLDVKAATSWIGHPYFDVIDNSSDFENKIRRIIAAVCQTLYINTDDSLAKKKAKKRKWLVKYLHDDQLFPPFQDFEVTYYYLQTYTKNMQSRLRKRRQKGHWNYTHTIRKPKVQDQVLLLLKDEKHYPIYKTRRCFIHNNQYFQLDIYRKPCHKRCKGLILLETHSVLKDQELLDRLPKFLDIEADVTGNAAYSMFNLSLVEDWEKSKIFCH</sequence>